<comment type="caution">
    <text evidence="3">The sequence shown here is derived from an EMBL/GenBank/DDBJ whole genome shotgun (WGS) entry which is preliminary data.</text>
</comment>
<dbReference type="OrthoDB" id="187867at2"/>
<dbReference type="RefSeq" id="WP_146850492.1">
    <property type="nucleotide sequence ID" value="NZ_BKAG01000013.1"/>
</dbReference>
<organism evidence="3 4">
    <name type="scientific">Brevifollis gellanilyticus</name>
    <dbReference type="NCBI Taxonomy" id="748831"/>
    <lineage>
        <taxon>Bacteria</taxon>
        <taxon>Pseudomonadati</taxon>
        <taxon>Verrucomicrobiota</taxon>
        <taxon>Verrucomicrobiia</taxon>
        <taxon>Verrucomicrobiales</taxon>
        <taxon>Verrucomicrobiaceae</taxon>
    </lineage>
</organism>
<evidence type="ECO:0000259" key="2">
    <source>
        <dbReference type="Pfam" id="PF04536"/>
    </source>
</evidence>
<gene>
    <name evidence="3" type="ORF">BGE01nite_21980</name>
</gene>
<dbReference type="InterPro" id="IPR007621">
    <property type="entry name" value="TPM_dom"/>
</dbReference>
<dbReference type="AlphaFoldDB" id="A0A512M856"/>
<reference evidence="3 4" key="1">
    <citation type="submission" date="2019-07" db="EMBL/GenBank/DDBJ databases">
        <title>Whole genome shotgun sequence of Brevifollis gellanilyticus NBRC 108608.</title>
        <authorList>
            <person name="Hosoyama A."/>
            <person name="Uohara A."/>
            <person name="Ohji S."/>
            <person name="Ichikawa N."/>
        </authorList>
    </citation>
    <scope>NUCLEOTIDE SEQUENCE [LARGE SCALE GENOMIC DNA]</scope>
    <source>
        <strain evidence="3 4">NBRC 108608</strain>
    </source>
</reference>
<protein>
    <recommendedName>
        <fullName evidence="2">TPM domain-containing protein</fullName>
    </recommendedName>
</protein>
<feature type="domain" description="TPM" evidence="2">
    <location>
        <begin position="98"/>
        <end position="168"/>
    </location>
</feature>
<evidence type="ECO:0000313" key="3">
    <source>
        <dbReference type="EMBL" id="GEP42907.1"/>
    </source>
</evidence>
<proteinExistence type="predicted"/>
<dbReference type="Proteomes" id="UP000321577">
    <property type="component" value="Unassembled WGS sequence"/>
</dbReference>
<keyword evidence="4" id="KW-1185">Reference proteome</keyword>
<accession>A0A512M856</accession>
<sequence>MNCPHCSAAISSGQGACLACGFSAGAIRAYLGSDWVRLERITDVSNRLNLRDTRHIEVVLDEFERRFPQCFMAAYVGVLPETLTLRDLGFWLINHGAFHTHQLTRRNDFAIVMLVDPLREEVALTLGYALEQILPEPVLTKILGELRSPLKRGQIAQSIELACTRIDRELRRLGRREKPRAERAPSMVGDASDLGLQSLRPGTAPTRPASNPLIPRAH</sequence>
<evidence type="ECO:0000256" key="1">
    <source>
        <dbReference type="SAM" id="MobiDB-lite"/>
    </source>
</evidence>
<evidence type="ECO:0000313" key="4">
    <source>
        <dbReference type="Proteomes" id="UP000321577"/>
    </source>
</evidence>
<name>A0A512M856_9BACT</name>
<feature type="region of interest" description="Disordered" evidence="1">
    <location>
        <begin position="174"/>
        <end position="218"/>
    </location>
</feature>
<dbReference type="Pfam" id="PF04536">
    <property type="entry name" value="TPM_phosphatase"/>
    <property type="match status" value="1"/>
</dbReference>
<dbReference type="EMBL" id="BKAG01000013">
    <property type="protein sequence ID" value="GEP42907.1"/>
    <property type="molecule type" value="Genomic_DNA"/>
</dbReference>